<feature type="region of interest" description="Disordered" evidence="1">
    <location>
        <begin position="132"/>
        <end position="207"/>
    </location>
</feature>
<accession>A0A1C4YQP8</accession>
<feature type="compositionally biased region" description="Gly residues" evidence="1">
    <location>
        <begin position="37"/>
        <end position="49"/>
    </location>
</feature>
<dbReference type="AlphaFoldDB" id="A0A1C4YQP8"/>
<organism evidence="2 3">
    <name type="scientific">Micromonospora echinospora</name>
    <name type="common">Micromonospora purpurea</name>
    <dbReference type="NCBI Taxonomy" id="1877"/>
    <lineage>
        <taxon>Bacteria</taxon>
        <taxon>Bacillati</taxon>
        <taxon>Actinomycetota</taxon>
        <taxon>Actinomycetes</taxon>
        <taxon>Micromonosporales</taxon>
        <taxon>Micromonosporaceae</taxon>
        <taxon>Micromonospora</taxon>
    </lineage>
</organism>
<feature type="compositionally biased region" description="Basic residues" evidence="1">
    <location>
        <begin position="337"/>
        <end position="346"/>
    </location>
</feature>
<dbReference type="Proteomes" id="UP000198253">
    <property type="component" value="Chromosome I"/>
</dbReference>
<evidence type="ECO:0000313" key="3">
    <source>
        <dbReference type="Proteomes" id="UP000198253"/>
    </source>
</evidence>
<keyword evidence="3" id="KW-1185">Reference proteome</keyword>
<reference evidence="3" key="1">
    <citation type="submission" date="2016-06" db="EMBL/GenBank/DDBJ databases">
        <authorList>
            <person name="Varghese N."/>
            <person name="Submissions Spin"/>
        </authorList>
    </citation>
    <scope>NUCLEOTIDE SEQUENCE [LARGE SCALE GENOMIC DNA]</scope>
    <source>
        <strain evidence="3">DSM 43816</strain>
    </source>
</reference>
<dbReference type="InParanoid" id="A0A1C4YQP8"/>
<gene>
    <name evidence="2" type="ORF">GA0070618_4256</name>
</gene>
<feature type="compositionally biased region" description="Low complexity" evidence="1">
    <location>
        <begin position="323"/>
        <end position="336"/>
    </location>
</feature>
<feature type="region of interest" description="Disordered" evidence="1">
    <location>
        <begin position="35"/>
        <end position="54"/>
    </location>
</feature>
<sequence>MGGWCLTGWCQGRRRRGRWCWGWWCRGRSARRREEVPGGGARLPGGFGGPRPARQWRHVGRPDRRWRAVGPPDLRRPGERRVRRCCAARRSTGARCALCRWPDGGSGLCRPAGEGGGVRRYVDRDVRARRLTGGRGADRGGQVRWSARRRSAHRTRVRRTTDRRVRCTAHRRPVGSTADRRGVGSTADRKARRAADRKVRGAADRRDTGRVHRWHGHLLAVGRPAHRRPLVGRTDLPDLHGRLVPLLRRHGPGRLLARCRCWWCWRVTGWAGRCVRRRGQVTGCSTGCRSGVRRRGAGLRLERSGRCRRRGHRWWKRSRRGAARAGDGSAGGLPNRRCGRRGGRSRHVLERRAGPRRRGLPDGTRCGR</sequence>
<evidence type="ECO:0000256" key="1">
    <source>
        <dbReference type="SAM" id="MobiDB-lite"/>
    </source>
</evidence>
<feature type="region of interest" description="Disordered" evidence="1">
    <location>
        <begin position="318"/>
        <end position="368"/>
    </location>
</feature>
<dbReference type="EMBL" id="LT607413">
    <property type="protein sequence ID" value="SCF23112.1"/>
    <property type="molecule type" value="Genomic_DNA"/>
</dbReference>
<name>A0A1C4YQP8_MICEC</name>
<proteinExistence type="predicted"/>
<feature type="compositionally biased region" description="Basic residues" evidence="1">
    <location>
        <begin position="146"/>
        <end position="158"/>
    </location>
</feature>
<evidence type="ECO:0000313" key="2">
    <source>
        <dbReference type="EMBL" id="SCF23112.1"/>
    </source>
</evidence>
<feature type="compositionally biased region" description="Basic and acidic residues" evidence="1">
    <location>
        <begin position="178"/>
        <end position="207"/>
    </location>
</feature>
<protein>
    <submittedName>
        <fullName evidence="2">Uncharacterized protein</fullName>
    </submittedName>
</protein>